<protein>
    <submittedName>
        <fullName evidence="2">SdpI/YhfL protein family protein</fullName>
    </submittedName>
</protein>
<keyword evidence="1" id="KW-0472">Membrane</keyword>
<dbReference type="Proteomes" id="UP000236731">
    <property type="component" value="Unassembled WGS sequence"/>
</dbReference>
<evidence type="ECO:0000256" key="1">
    <source>
        <dbReference type="SAM" id="Phobius"/>
    </source>
</evidence>
<evidence type="ECO:0000313" key="3">
    <source>
        <dbReference type="Proteomes" id="UP000236731"/>
    </source>
</evidence>
<dbReference type="Pfam" id="PF13630">
    <property type="entry name" value="SdpI"/>
    <property type="match status" value="1"/>
</dbReference>
<dbReference type="OrthoDB" id="3173919at2"/>
<dbReference type="InterPro" id="IPR025962">
    <property type="entry name" value="SdpI/YhfL"/>
</dbReference>
<proteinExistence type="predicted"/>
<dbReference type="RefSeq" id="WP_103906056.1">
    <property type="nucleotide sequence ID" value="NZ_CP049246.1"/>
</dbReference>
<keyword evidence="3" id="KW-1185">Reference proteome</keyword>
<reference evidence="3" key="1">
    <citation type="submission" date="2016-10" db="EMBL/GenBank/DDBJ databases">
        <authorList>
            <person name="Varghese N."/>
            <person name="Submissions S."/>
        </authorList>
    </citation>
    <scope>NUCLEOTIDE SEQUENCE [LARGE SCALE GENOMIC DNA]</scope>
    <source>
        <strain evidence="3">DSM 22361</strain>
    </source>
</reference>
<keyword evidence="1" id="KW-0812">Transmembrane</keyword>
<feature type="transmembrane region" description="Helical" evidence="1">
    <location>
        <begin position="77"/>
        <end position="95"/>
    </location>
</feature>
<gene>
    <name evidence="2" type="ORF">SAMN05421877_105141</name>
</gene>
<name>A0A1H5XW40_9SPHI</name>
<organism evidence="2 3">
    <name type="scientific">Sphingobacterium lactis</name>
    <dbReference type="NCBI Taxonomy" id="797291"/>
    <lineage>
        <taxon>Bacteria</taxon>
        <taxon>Pseudomonadati</taxon>
        <taxon>Bacteroidota</taxon>
        <taxon>Sphingobacteriia</taxon>
        <taxon>Sphingobacteriales</taxon>
        <taxon>Sphingobacteriaceae</taxon>
        <taxon>Sphingobacterium</taxon>
    </lineage>
</organism>
<evidence type="ECO:0000313" key="2">
    <source>
        <dbReference type="EMBL" id="SEG15911.1"/>
    </source>
</evidence>
<keyword evidence="1" id="KW-1133">Transmembrane helix</keyword>
<dbReference type="AlphaFoldDB" id="A0A1H5XW40"/>
<accession>A0A1H5XW40</accession>
<dbReference type="EMBL" id="FNUT01000005">
    <property type="protein sequence ID" value="SEG15911.1"/>
    <property type="molecule type" value="Genomic_DNA"/>
</dbReference>
<sequence>MLLGISILFAVSLLFYFFPPKKINDLYGYRTIASKKSEANWKLANSYSAKIWLCFSVPSFFLALLANYKGWLNLEMLFAGINLLGLVVAIVMTEIKLRKN</sequence>